<sequence>MASGQANSTLRRVFLTADALAERIAAAGAGVIELAANEVLTPSAQDLADERNVVVRRSVTAADAPVTQPTIKPDHQQAVETLANPATRPVDRAVTGPVGLVIERPDAGVVTLLQALRHDGPGFIDYGRTGCWMRNTEALAGDIRSGIVAGGVLLMRYAANAMTVAGKMRALRPVQGTQVAAVAAAVRHFDANVLVLEHRLRTFHEMRAMIRVFTAARTGPANRDVMDTIARLERA</sequence>
<organism evidence="1">
    <name type="scientific">marine sediment metagenome</name>
    <dbReference type="NCBI Taxonomy" id="412755"/>
    <lineage>
        <taxon>unclassified sequences</taxon>
        <taxon>metagenomes</taxon>
        <taxon>ecological metagenomes</taxon>
    </lineage>
</organism>
<evidence type="ECO:0000313" key="1">
    <source>
        <dbReference type="EMBL" id="KKN82982.1"/>
    </source>
</evidence>
<comment type="caution">
    <text evidence="1">The sequence shown here is derived from an EMBL/GenBank/DDBJ whole genome shotgun (WGS) entry which is preliminary data.</text>
</comment>
<accession>A0A0F9U6N1</accession>
<dbReference type="EMBL" id="LAZR01000192">
    <property type="protein sequence ID" value="KKN82982.1"/>
    <property type="molecule type" value="Genomic_DNA"/>
</dbReference>
<dbReference type="GO" id="GO:0016853">
    <property type="term" value="F:isomerase activity"/>
    <property type="evidence" value="ECO:0007669"/>
    <property type="project" value="InterPro"/>
</dbReference>
<dbReference type="InterPro" id="IPR003500">
    <property type="entry name" value="RpiB_LacA_LacB"/>
</dbReference>
<dbReference type="AlphaFoldDB" id="A0A0F9U6N1"/>
<name>A0A0F9U6N1_9ZZZZ</name>
<dbReference type="Pfam" id="PF02502">
    <property type="entry name" value="LacAB_rpiB"/>
    <property type="match status" value="1"/>
</dbReference>
<dbReference type="GO" id="GO:0005975">
    <property type="term" value="P:carbohydrate metabolic process"/>
    <property type="evidence" value="ECO:0007669"/>
    <property type="project" value="InterPro"/>
</dbReference>
<dbReference type="SUPFAM" id="SSF89623">
    <property type="entry name" value="Ribose/Galactose isomerase RpiB/AlsB"/>
    <property type="match status" value="1"/>
</dbReference>
<protein>
    <submittedName>
        <fullName evidence="1">Uncharacterized protein</fullName>
    </submittedName>
</protein>
<proteinExistence type="predicted"/>
<gene>
    <name evidence="1" type="ORF">LCGC14_0303970</name>
</gene>
<dbReference type="InterPro" id="IPR036569">
    <property type="entry name" value="RpiB_LacA_LacB_sf"/>
</dbReference>
<dbReference type="Gene3D" id="3.40.1400.10">
    <property type="entry name" value="Sugar-phosphate isomerase, RpiB/LacA/LacB"/>
    <property type="match status" value="1"/>
</dbReference>
<reference evidence="1" key="1">
    <citation type="journal article" date="2015" name="Nature">
        <title>Complex archaea that bridge the gap between prokaryotes and eukaryotes.</title>
        <authorList>
            <person name="Spang A."/>
            <person name="Saw J.H."/>
            <person name="Jorgensen S.L."/>
            <person name="Zaremba-Niedzwiedzka K."/>
            <person name="Martijn J."/>
            <person name="Lind A.E."/>
            <person name="van Eijk R."/>
            <person name="Schleper C."/>
            <person name="Guy L."/>
            <person name="Ettema T.J."/>
        </authorList>
    </citation>
    <scope>NUCLEOTIDE SEQUENCE</scope>
</reference>